<evidence type="ECO:0000256" key="4">
    <source>
        <dbReference type="PROSITE-ProRule" id="PRU00221"/>
    </source>
</evidence>
<reference evidence="9" key="1">
    <citation type="submission" date="2025-08" db="UniProtKB">
        <authorList>
            <consortium name="RefSeq"/>
        </authorList>
    </citation>
    <scope>IDENTIFICATION</scope>
    <source>
        <tissue evidence="9">Gonads</tissue>
    </source>
</reference>
<dbReference type="RefSeq" id="XP_013396789.1">
    <property type="nucleotide sequence ID" value="XM_013541335.1"/>
</dbReference>
<feature type="repeat" description="WD" evidence="4">
    <location>
        <begin position="173"/>
        <end position="213"/>
    </location>
</feature>
<dbReference type="Pfam" id="PF25172">
    <property type="entry name" value="Beta-prop_WDR3_2nd"/>
    <property type="match status" value="1"/>
</dbReference>
<feature type="non-terminal residue" evidence="9">
    <location>
        <position position="1"/>
    </location>
</feature>
<feature type="compositionally biased region" description="Acidic residues" evidence="6">
    <location>
        <begin position="16"/>
        <end position="29"/>
    </location>
</feature>
<dbReference type="PANTHER" id="PTHR19853:SF0">
    <property type="entry name" value="WD REPEAT-CONTAINING PROTEIN 3"/>
    <property type="match status" value="1"/>
</dbReference>
<feature type="repeat" description="WD" evidence="4">
    <location>
        <begin position="351"/>
        <end position="392"/>
    </location>
</feature>
<evidence type="ECO:0000313" key="8">
    <source>
        <dbReference type="Proteomes" id="UP000085678"/>
    </source>
</evidence>
<dbReference type="InterPro" id="IPR001680">
    <property type="entry name" value="WD40_rpt"/>
</dbReference>
<dbReference type="AlphaFoldDB" id="A0A1S3IH28"/>
<keyword evidence="8" id="KW-1185">Reference proteome</keyword>
<name>A0A1S3IH28_LINAN</name>
<dbReference type="PRINTS" id="PR00320">
    <property type="entry name" value="GPROTEINBRPT"/>
</dbReference>
<keyword evidence="1 4" id="KW-0853">WD repeat</keyword>
<dbReference type="Gene3D" id="2.130.10.10">
    <property type="entry name" value="YVTN repeat-like/Quinoprotein amine dehydrogenase"/>
    <property type="match status" value="3"/>
</dbReference>
<evidence type="ECO:0000256" key="3">
    <source>
        <dbReference type="ARBA" id="ARBA00038229"/>
    </source>
</evidence>
<accession>A0A1S3IH28</accession>
<dbReference type="InParanoid" id="A0A1S3IH28"/>
<evidence type="ECO:0000256" key="2">
    <source>
        <dbReference type="ARBA" id="ARBA00022737"/>
    </source>
</evidence>
<proteinExistence type="inferred from homology"/>
<dbReference type="GO" id="GO:0030490">
    <property type="term" value="P:maturation of SSU-rRNA"/>
    <property type="evidence" value="ECO:0007669"/>
    <property type="project" value="TreeGrafter"/>
</dbReference>
<dbReference type="PROSITE" id="PS50082">
    <property type="entry name" value="WD_REPEATS_2"/>
    <property type="match status" value="5"/>
</dbReference>
<dbReference type="InterPro" id="IPR020472">
    <property type="entry name" value="WD40_PAC1"/>
</dbReference>
<evidence type="ECO:0000313" key="9">
    <source>
        <dbReference type="RefSeq" id="XP_013396789.1"/>
    </source>
</evidence>
<feature type="coiled-coil region" evidence="5">
    <location>
        <begin position="524"/>
        <end position="551"/>
    </location>
</feature>
<comment type="similarity">
    <text evidence="3">Belongs to the WD repeat WDR3/UTP12 family.</text>
</comment>
<organism evidence="8 9">
    <name type="scientific">Lingula anatina</name>
    <name type="common">Brachiopod</name>
    <name type="synonym">Lingula unguis</name>
    <dbReference type="NCBI Taxonomy" id="7574"/>
    <lineage>
        <taxon>Eukaryota</taxon>
        <taxon>Metazoa</taxon>
        <taxon>Spiralia</taxon>
        <taxon>Lophotrochozoa</taxon>
        <taxon>Brachiopoda</taxon>
        <taxon>Linguliformea</taxon>
        <taxon>Lingulata</taxon>
        <taxon>Lingulida</taxon>
        <taxon>Linguloidea</taxon>
        <taxon>Lingulidae</taxon>
        <taxon>Lingula</taxon>
    </lineage>
</organism>
<dbReference type="InterPro" id="IPR007148">
    <property type="entry name" value="SSU_processome_Utp12"/>
</dbReference>
<dbReference type="PANTHER" id="PTHR19853">
    <property type="entry name" value="WD REPEAT CONTAINING PROTEIN 3 WDR3"/>
    <property type="match status" value="1"/>
</dbReference>
<dbReference type="InterPro" id="IPR051570">
    <property type="entry name" value="TBC1_cilium_biogenesis"/>
</dbReference>
<dbReference type="Pfam" id="PF04003">
    <property type="entry name" value="Utp12"/>
    <property type="match status" value="1"/>
</dbReference>
<dbReference type="FunCoup" id="A0A1S3IH28">
    <property type="interactions" value="2876"/>
</dbReference>
<dbReference type="STRING" id="7574.A0A1S3IH28"/>
<feature type="region of interest" description="Disordered" evidence="6">
    <location>
        <begin position="1"/>
        <end position="29"/>
    </location>
</feature>
<dbReference type="FunFam" id="2.130.10.10:FF:000172">
    <property type="entry name" value="WD repeat domain 3"/>
    <property type="match status" value="1"/>
</dbReference>
<gene>
    <name evidence="9" type="primary">LOC106163672</name>
</gene>
<sequence length="707" mass="79659">EPEGPNPAKKTKQAENEEEKDAEEEEEEEMILTCHKLGSLMRQGRDRVVSLVSDPSGRILGCHGNENTLEVFKLVSEEEIEKHLHKKQKRARKRARETGQEGLSENVTQTVEDEIQRLSLTKLSSKIRSFDCIVDSAEVAKIVCHLSNNNLELQSLNIKEKKPVAECVTKLSSAGHRSDVRSVCFSSDNTAVLSTSGETMKVWNRTTQQCIRTIDCEYGLCSMFAPGDRHAIIGTKSGKLQIFDIASGSLLENVEAHLGAVWSVCMSPDKRGIISGSADKEVKFWDFELITDEKYSKTSKRLTLVHTRTLKMSEEVLCVKYSPDQRLVAVSLLDSTVKVFFADTLKFFLSLYGHKLPVTCMDISSDSSLLVTGSADRNVKLWGLDFGDCHKSIFAHDDSIMCVQFVTKTHMFFTGGKDKKLKEWDGDNFEHIQTLEGHHAEIWCLAVSPNGKHVVTGAHDKSLRIWEKTEEPLVLEEEKEMEREKEYEEAIADGEEPVVPGEADCEVGMAGKKTVETVKSAEKLMEAVEVYREETAKNKDHEAECKRMGKELPPPQLHPLFQAYGVSTPAKYVLEIIRRIKSSELEESLLVLPFSYIPDLLGLLSMFIDNGWEVELTCRCLLFLLRIHHGQITSSQVMVPVIEKLKTNTSSKVGELKDIIGFNMAGLQFLKQQMEQKEEVKFFADATDRFSQKKKKQKSKAVLSFKI</sequence>
<feature type="compositionally biased region" description="Basic residues" evidence="6">
    <location>
        <begin position="85"/>
        <end position="95"/>
    </location>
</feature>
<dbReference type="OrthoDB" id="407922at2759"/>
<dbReference type="PROSITE" id="PS50294">
    <property type="entry name" value="WD_REPEATS_REGION"/>
    <property type="match status" value="4"/>
</dbReference>
<evidence type="ECO:0000256" key="1">
    <source>
        <dbReference type="ARBA" id="ARBA00022574"/>
    </source>
</evidence>
<dbReference type="FunFam" id="2.130.10.10:FF:000178">
    <property type="entry name" value="WD repeat domain 3"/>
    <property type="match status" value="1"/>
</dbReference>
<feature type="region of interest" description="Disordered" evidence="6">
    <location>
        <begin position="85"/>
        <end position="105"/>
    </location>
</feature>
<evidence type="ECO:0000259" key="7">
    <source>
        <dbReference type="Pfam" id="PF04003"/>
    </source>
</evidence>
<evidence type="ECO:0000256" key="6">
    <source>
        <dbReference type="SAM" id="MobiDB-lite"/>
    </source>
</evidence>
<dbReference type="PROSITE" id="PS00678">
    <property type="entry name" value="WD_REPEATS_1"/>
    <property type="match status" value="1"/>
</dbReference>
<dbReference type="SMART" id="SM00320">
    <property type="entry name" value="WD40"/>
    <property type="match status" value="7"/>
</dbReference>
<dbReference type="GO" id="GO:0030515">
    <property type="term" value="F:snoRNA binding"/>
    <property type="evidence" value="ECO:0007669"/>
    <property type="project" value="TreeGrafter"/>
</dbReference>
<dbReference type="Proteomes" id="UP000085678">
    <property type="component" value="Unplaced"/>
</dbReference>
<protein>
    <submittedName>
        <fullName evidence="9">WD repeat-containing protein 3</fullName>
    </submittedName>
</protein>
<keyword evidence="2" id="KW-0677">Repeat</keyword>
<dbReference type="GO" id="GO:0032040">
    <property type="term" value="C:small-subunit processome"/>
    <property type="evidence" value="ECO:0007669"/>
    <property type="project" value="TreeGrafter"/>
</dbReference>
<keyword evidence="5" id="KW-0175">Coiled coil</keyword>
<dbReference type="InterPro" id="IPR015943">
    <property type="entry name" value="WD40/YVTN_repeat-like_dom_sf"/>
</dbReference>
<feature type="repeat" description="WD" evidence="4">
    <location>
        <begin position="254"/>
        <end position="288"/>
    </location>
</feature>
<dbReference type="SUPFAM" id="SSF117289">
    <property type="entry name" value="Nucleoporin domain"/>
    <property type="match status" value="1"/>
</dbReference>
<dbReference type="GO" id="GO:0034388">
    <property type="term" value="C:Pwp2p-containing subcomplex of 90S preribosome"/>
    <property type="evidence" value="ECO:0007669"/>
    <property type="project" value="TreeGrafter"/>
</dbReference>
<dbReference type="CDD" id="cd00200">
    <property type="entry name" value="WD40"/>
    <property type="match status" value="1"/>
</dbReference>
<evidence type="ECO:0000256" key="5">
    <source>
        <dbReference type="SAM" id="Coils"/>
    </source>
</evidence>
<dbReference type="GeneID" id="106163672"/>
<feature type="repeat" description="WD" evidence="4">
    <location>
        <begin position="435"/>
        <end position="467"/>
    </location>
</feature>
<dbReference type="KEGG" id="lak:106163672"/>
<dbReference type="InterPro" id="IPR019775">
    <property type="entry name" value="WD40_repeat_CS"/>
</dbReference>
<feature type="repeat" description="WD" evidence="4">
    <location>
        <begin position="393"/>
        <end position="434"/>
    </location>
</feature>
<feature type="domain" description="Small-subunit processome Utp12" evidence="7">
    <location>
        <begin position="570"/>
        <end position="672"/>
    </location>
</feature>